<protein>
    <submittedName>
        <fullName evidence="3">Vanillin dehydrogenase</fullName>
    </submittedName>
</protein>
<proteinExistence type="predicted"/>
<dbReference type="InterPro" id="IPR050740">
    <property type="entry name" value="Aldehyde_DH_Superfamily"/>
</dbReference>
<sequence>MTSDLVEQASVTVPFIINGKDVTSTSTFKVIDPATGEQVAEAVFPSWSQTKPSFRRDTIFRAADLFFSRKQELLSYQSKETGAGVQFMEISISATVQILRDLGGRIEAAVQVKEPYSVVLAIAPWNAPYVLGARSVAFALATGNTTIRKGSEMKPNEEQSNGIL</sequence>
<reference evidence="3" key="2">
    <citation type="journal article" date="2023" name="IMA Fungus">
        <title>Comparative genomic study of the Penicillium genus elucidates a diverse pangenome and 15 lateral gene transfer events.</title>
        <authorList>
            <person name="Petersen C."/>
            <person name="Sorensen T."/>
            <person name="Nielsen M.R."/>
            <person name="Sondergaard T.E."/>
            <person name="Sorensen J.L."/>
            <person name="Fitzpatrick D.A."/>
            <person name="Frisvad J.C."/>
            <person name="Nielsen K.L."/>
        </authorList>
    </citation>
    <scope>NUCLEOTIDE SEQUENCE</scope>
    <source>
        <strain evidence="3">IBT 29677</strain>
    </source>
</reference>
<evidence type="ECO:0000313" key="4">
    <source>
        <dbReference type="Proteomes" id="UP001147747"/>
    </source>
</evidence>
<dbReference type="AlphaFoldDB" id="A0A9W9W635"/>
<dbReference type="GO" id="GO:0004777">
    <property type="term" value="F:succinate-semialdehyde dehydrogenase (NAD+) activity"/>
    <property type="evidence" value="ECO:0007669"/>
    <property type="project" value="TreeGrafter"/>
</dbReference>
<evidence type="ECO:0000313" key="3">
    <source>
        <dbReference type="EMBL" id="KAJ5404087.1"/>
    </source>
</evidence>
<dbReference type="PANTHER" id="PTHR43353">
    <property type="entry name" value="SUCCINATE-SEMIALDEHYDE DEHYDROGENASE, MITOCHONDRIAL"/>
    <property type="match status" value="1"/>
</dbReference>
<dbReference type="Proteomes" id="UP001147747">
    <property type="component" value="Unassembled WGS sequence"/>
</dbReference>
<comment type="caution">
    <text evidence="3">The sequence shown here is derived from an EMBL/GenBank/DDBJ whole genome shotgun (WGS) entry which is preliminary data.</text>
</comment>
<evidence type="ECO:0000259" key="2">
    <source>
        <dbReference type="Pfam" id="PF00171"/>
    </source>
</evidence>
<name>A0A9W9W635_9EURO</name>
<accession>A0A9W9W635</accession>
<organism evidence="3 4">
    <name type="scientific">Penicillium cosmopolitanum</name>
    <dbReference type="NCBI Taxonomy" id="1131564"/>
    <lineage>
        <taxon>Eukaryota</taxon>
        <taxon>Fungi</taxon>
        <taxon>Dikarya</taxon>
        <taxon>Ascomycota</taxon>
        <taxon>Pezizomycotina</taxon>
        <taxon>Eurotiomycetes</taxon>
        <taxon>Eurotiomycetidae</taxon>
        <taxon>Eurotiales</taxon>
        <taxon>Aspergillaceae</taxon>
        <taxon>Penicillium</taxon>
    </lineage>
</organism>
<dbReference type="InterPro" id="IPR015590">
    <property type="entry name" value="Aldehyde_DH_dom"/>
</dbReference>
<feature type="domain" description="Aldehyde dehydrogenase" evidence="2">
    <location>
        <begin position="38"/>
        <end position="155"/>
    </location>
</feature>
<dbReference type="InterPro" id="IPR016162">
    <property type="entry name" value="Ald_DH_N"/>
</dbReference>
<dbReference type="GO" id="GO:0009450">
    <property type="term" value="P:gamma-aminobutyric acid catabolic process"/>
    <property type="evidence" value="ECO:0007669"/>
    <property type="project" value="TreeGrafter"/>
</dbReference>
<dbReference type="EMBL" id="JAPZBU010000005">
    <property type="protein sequence ID" value="KAJ5404087.1"/>
    <property type="molecule type" value="Genomic_DNA"/>
</dbReference>
<evidence type="ECO:0000256" key="1">
    <source>
        <dbReference type="ARBA" id="ARBA00023002"/>
    </source>
</evidence>
<dbReference type="Gene3D" id="3.40.605.10">
    <property type="entry name" value="Aldehyde Dehydrogenase, Chain A, domain 1"/>
    <property type="match status" value="1"/>
</dbReference>
<gene>
    <name evidence="3" type="ORF">N7509_003958</name>
</gene>
<dbReference type="Pfam" id="PF00171">
    <property type="entry name" value="Aldedh"/>
    <property type="match status" value="1"/>
</dbReference>
<dbReference type="InterPro" id="IPR016161">
    <property type="entry name" value="Ald_DH/histidinol_DH"/>
</dbReference>
<dbReference type="SUPFAM" id="SSF53720">
    <property type="entry name" value="ALDH-like"/>
    <property type="match status" value="1"/>
</dbReference>
<dbReference type="PANTHER" id="PTHR43353:SF6">
    <property type="entry name" value="CYTOPLASMIC ALDEHYDE DEHYDROGENASE (EUROFUNG)"/>
    <property type="match status" value="1"/>
</dbReference>
<dbReference type="OrthoDB" id="310895at2759"/>
<keyword evidence="4" id="KW-1185">Reference proteome</keyword>
<reference evidence="3" key="1">
    <citation type="submission" date="2022-12" db="EMBL/GenBank/DDBJ databases">
        <authorList>
            <person name="Petersen C."/>
        </authorList>
    </citation>
    <scope>NUCLEOTIDE SEQUENCE</scope>
    <source>
        <strain evidence="3">IBT 29677</strain>
    </source>
</reference>
<dbReference type="RefSeq" id="XP_056491329.1">
    <property type="nucleotide sequence ID" value="XM_056628595.1"/>
</dbReference>
<keyword evidence="1" id="KW-0560">Oxidoreductase</keyword>
<dbReference type="GeneID" id="81367575"/>